<evidence type="ECO:0000259" key="4">
    <source>
        <dbReference type="PROSITE" id="PS01124"/>
    </source>
</evidence>
<dbReference type="Pfam" id="PF02311">
    <property type="entry name" value="AraC_binding"/>
    <property type="match status" value="1"/>
</dbReference>
<keyword evidence="3" id="KW-0804">Transcription</keyword>
<dbReference type="PANTHER" id="PTHR43280">
    <property type="entry name" value="ARAC-FAMILY TRANSCRIPTIONAL REGULATOR"/>
    <property type="match status" value="1"/>
</dbReference>
<dbReference type="PROSITE" id="PS01124">
    <property type="entry name" value="HTH_ARAC_FAMILY_2"/>
    <property type="match status" value="1"/>
</dbReference>
<keyword evidence="6" id="KW-1185">Reference proteome</keyword>
<dbReference type="InterPro" id="IPR018060">
    <property type="entry name" value="HTH_AraC"/>
</dbReference>
<dbReference type="Pfam" id="PF12833">
    <property type="entry name" value="HTH_18"/>
    <property type="match status" value="1"/>
</dbReference>
<sequence length="291" mass="33422">MKKSPLLFDPSRLGERTLIWRYRIRTESGSSGYYHFHSCCEMLFVHAGVGKVIVNRQAHEIRRGMLFFFQPFELHNVYANADLGQSYVRTLMHFDGSVMNESLRAFPERHERFMQLWQGNSGSQAFDLSRQTEWMEQVLDEYEQAVQAGRAVKQEALTMLMLQQLGIIGSASGDSAGGTGRLSTRRNLHYSEAVMQWIEAHYSEEVTLERVAEAIHLSPSYVSRVFREETGSSMIDYLTARRMKQACRLLQTTRLPVDQIGVKVGMPNVSYFIQSFKKVIGTTPLKYRIES</sequence>
<gene>
    <name evidence="5" type="ORF">ACFPYJ_16445</name>
</gene>
<keyword evidence="1" id="KW-0805">Transcription regulation</keyword>
<dbReference type="Gene3D" id="2.60.120.10">
    <property type="entry name" value="Jelly Rolls"/>
    <property type="match status" value="1"/>
</dbReference>
<dbReference type="Proteomes" id="UP001596047">
    <property type="component" value="Unassembled WGS sequence"/>
</dbReference>
<feature type="domain" description="HTH araC/xylS-type" evidence="4">
    <location>
        <begin position="192"/>
        <end position="290"/>
    </location>
</feature>
<dbReference type="InterPro" id="IPR018062">
    <property type="entry name" value="HTH_AraC-typ_CS"/>
</dbReference>
<accession>A0ABW0VXS9</accession>
<keyword evidence="2" id="KW-0238">DNA-binding</keyword>
<comment type="caution">
    <text evidence="5">The sequence shown here is derived from an EMBL/GenBank/DDBJ whole genome shotgun (WGS) entry which is preliminary data.</text>
</comment>
<dbReference type="EMBL" id="JBHSOW010000060">
    <property type="protein sequence ID" value="MFC5650685.1"/>
    <property type="molecule type" value="Genomic_DNA"/>
</dbReference>
<protein>
    <submittedName>
        <fullName evidence="5">Helix-turn-helix domain-containing protein</fullName>
    </submittedName>
</protein>
<evidence type="ECO:0000256" key="2">
    <source>
        <dbReference type="ARBA" id="ARBA00023125"/>
    </source>
</evidence>
<dbReference type="Gene3D" id="1.10.10.60">
    <property type="entry name" value="Homeodomain-like"/>
    <property type="match status" value="2"/>
</dbReference>
<dbReference type="RefSeq" id="WP_379189261.1">
    <property type="nucleotide sequence ID" value="NZ_JBHSOW010000060.1"/>
</dbReference>
<dbReference type="InterPro" id="IPR003313">
    <property type="entry name" value="AraC-bd"/>
</dbReference>
<evidence type="ECO:0000256" key="3">
    <source>
        <dbReference type="ARBA" id="ARBA00023163"/>
    </source>
</evidence>
<evidence type="ECO:0000256" key="1">
    <source>
        <dbReference type="ARBA" id="ARBA00023015"/>
    </source>
</evidence>
<dbReference type="InterPro" id="IPR009057">
    <property type="entry name" value="Homeodomain-like_sf"/>
</dbReference>
<dbReference type="PROSITE" id="PS00041">
    <property type="entry name" value="HTH_ARAC_FAMILY_1"/>
    <property type="match status" value="1"/>
</dbReference>
<dbReference type="PANTHER" id="PTHR43280:SF28">
    <property type="entry name" value="HTH-TYPE TRANSCRIPTIONAL ACTIVATOR RHAS"/>
    <property type="match status" value="1"/>
</dbReference>
<proteinExistence type="predicted"/>
<evidence type="ECO:0000313" key="6">
    <source>
        <dbReference type="Proteomes" id="UP001596047"/>
    </source>
</evidence>
<dbReference type="SUPFAM" id="SSF46689">
    <property type="entry name" value="Homeodomain-like"/>
    <property type="match status" value="2"/>
</dbReference>
<dbReference type="SUPFAM" id="SSF51215">
    <property type="entry name" value="Regulatory protein AraC"/>
    <property type="match status" value="1"/>
</dbReference>
<dbReference type="InterPro" id="IPR037923">
    <property type="entry name" value="HTH-like"/>
</dbReference>
<reference evidence="6" key="1">
    <citation type="journal article" date="2019" name="Int. J. Syst. Evol. Microbiol.">
        <title>The Global Catalogue of Microorganisms (GCM) 10K type strain sequencing project: providing services to taxonomists for standard genome sequencing and annotation.</title>
        <authorList>
            <consortium name="The Broad Institute Genomics Platform"/>
            <consortium name="The Broad Institute Genome Sequencing Center for Infectious Disease"/>
            <person name="Wu L."/>
            <person name="Ma J."/>
        </authorList>
    </citation>
    <scope>NUCLEOTIDE SEQUENCE [LARGE SCALE GENOMIC DNA]</scope>
    <source>
        <strain evidence="6">CGMCC 1.3240</strain>
    </source>
</reference>
<organism evidence="5 6">
    <name type="scientific">Paenibacillus solisilvae</name>
    <dbReference type="NCBI Taxonomy" id="2486751"/>
    <lineage>
        <taxon>Bacteria</taxon>
        <taxon>Bacillati</taxon>
        <taxon>Bacillota</taxon>
        <taxon>Bacilli</taxon>
        <taxon>Bacillales</taxon>
        <taxon>Paenibacillaceae</taxon>
        <taxon>Paenibacillus</taxon>
    </lineage>
</organism>
<name>A0ABW0VXS9_9BACL</name>
<dbReference type="SMART" id="SM00342">
    <property type="entry name" value="HTH_ARAC"/>
    <property type="match status" value="1"/>
</dbReference>
<evidence type="ECO:0000313" key="5">
    <source>
        <dbReference type="EMBL" id="MFC5650685.1"/>
    </source>
</evidence>
<dbReference type="InterPro" id="IPR014710">
    <property type="entry name" value="RmlC-like_jellyroll"/>
</dbReference>